<organism evidence="3 4">
    <name type="scientific">Evansella tamaricis</name>
    <dbReference type="NCBI Taxonomy" id="2069301"/>
    <lineage>
        <taxon>Bacteria</taxon>
        <taxon>Bacillati</taxon>
        <taxon>Bacillota</taxon>
        <taxon>Bacilli</taxon>
        <taxon>Bacillales</taxon>
        <taxon>Bacillaceae</taxon>
        <taxon>Evansella</taxon>
    </lineage>
</organism>
<feature type="compositionally biased region" description="Low complexity" evidence="1">
    <location>
        <begin position="19"/>
        <end position="29"/>
    </location>
</feature>
<feature type="compositionally biased region" description="Basic and acidic residues" evidence="1">
    <location>
        <begin position="1"/>
        <end position="14"/>
    </location>
</feature>
<feature type="region of interest" description="Disordered" evidence="1">
    <location>
        <begin position="1"/>
        <end position="95"/>
    </location>
</feature>
<sequence>MSNEKSNEQLDGVDKNSAPNEPTNTGETETQSETETSEDTTTPESVNSSAETETSVETENSAKTEAAAAVTADSTHEQGTESSAGTSTAEAEEKSGNEFLEKVTAIAKGYWTFFLENLKAPASRAFDNTQKDFIYGYINFFVLSLFLAFGLYFQIRSATSFGGFGPVIGFSDVFFSVFFYALVSFVIGVAIVFGVLKLLMKGEVSFHDVVGRFGAMISIPVALSVLYFIISITGISMLTNFLALLVMSGIQIGVILTLYSHRKTGEGAFDPIYALFITYAVYVIYLGVSAQMILESIISSFLMF</sequence>
<feature type="transmembrane region" description="Helical" evidence="2">
    <location>
        <begin position="272"/>
        <end position="294"/>
    </location>
</feature>
<dbReference type="RefSeq" id="WP_217068220.1">
    <property type="nucleotide sequence ID" value="NZ_JAHQCS010000156.1"/>
</dbReference>
<keyword evidence="2" id="KW-0812">Transmembrane</keyword>
<feature type="compositionally biased region" description="Polar residues" evidence="1">
    <location>
        <begin position="80"/>
        <end position="89"/>
    </location>
</feature>
<feature type="transmembrane region" description="Helical" evidence="2">
    <location>
        <begin position="173"/>
        <end position="199"/>
    </location>
</feature>
<evidence type="ECO:0000256" key="1">
    <source>
        <dbReference type="SAM" id="MobiDB-lite"/>
    </source>
</evidence>
<feature type="transmembrane region" description="Helical" evidence="2">
    <location>
        <begin position="133"/>
        <end position="153"/>
    </location>
</feature>
<evidence type="ECO:0000256" key="2">
    <source>
        <dbReference type="SAM" id="Phobius"/>
    </source>
</evidence>
<gene>
    <name evidence="3" type="ORF">KS419_19720</name>
</gene>
<keyword evidence="2" id="KW-1133">Transmembrane helix</keyword>
<keyword evidence="2" id="KW-0472">Membrane</keyword>
<feature type="transmembrane region" description="Helical" evidence="2">
    <location>
        <begin position="241"/>
        <end position="260"/>
    </location>
</feature>
<evidence type="ECO:0000313" key="3">
    <source>
        <dbReference type="EMBL" id="MBU9713965.1"/>
    </source>
</evidence>
<dbReference type="EMBL" id="JAHQCS010000156">
    <property type="protein sequence ID" value="MBU9713965.1"/>
    <property type="molecule type" value="Genomic_DNA"/>
</dbReference>
<feature type="transmembrane region" description="Helical" evidence="2">
    <location>
        <begin position="211"/>
        <end position="235"/>
    </location>
</feature>
<feature type="compositionally biased region" description="Low complexity" evidence="1">
    <location>
        <begin position="39"/>
        <end position="73"/>
    </location>
</feature>
<proteinExistence type="predicted"/>
<keyword evidence="4" id="KW-1185">Reference proteome</keyword>
<evidence type="ECO:0000313" key="4">
    <source>
        <dbReference type="Proteomes" id="UP000784880"/>
    </source>
</evidence>
<accession>A0ABS6JJW8</accession>
<dbReference type="Proteomes" id="UP000784880">
    <property type="component" value="Unassembled WGS sequence"/>
</dbReference>
<comment type="caution">
    <text evidence="3">The sequence shown here is derived from an EMBL/GenBank/DDBJ whole genome shotgun (WGS) entry which is preliminary data.</text>
</comment>
<protein>
    <submittedName>
        <fullName evidence="3">Uncharacterized protein</fullName>
    </submittedName>
</protein>
<name>A0ABS6JJW8_9BACI</name>
<reference evidence="3 4" key="1">
    <citation type="submission" date="2021-06" db="EMBL/GenBank/DDBJ databases">
        <title>Bacillus sp. RD4P76, an endophyte from a halophyte.</title>
        <authorList>
            <person name="Sun J.-Q."/>
        </authorList>
    </citation>
    <scope>NUCLEOTIDE SEQUENCE [LARGE SCALE GENOMIC DNA]</scope>
    <source>
        <strain evidence="3 4">CGMCC 1.15917</strain>
    </source>
</reference>